<dbReference type="RefSeq" id="WP_103294480.1">
    <property type="nucleotide sequence ID" value="NZ_BMWR01000001.1"/>
</dbReference>
<feature type="coiled-coil region" evidence="1">
    <location>
        <begin position="59"/>
        <end position="107"/>
    </location>
</feature>
<proteinExistence type="predicted"/>
<keyword evidence="1" id="KW-0175">Coiled coil</keyword>
<evidence type="ECO:0000256" key="1">
    <source>
        <dbReference type="SAM" id="Coils"/>
    </source>
</evidence>
<evidence type="ECO:0000313" key="3">
    <source>
        <dbReference type="Proteomes" id="UP000051643"/>
    </source>
</evidence>
<dbReference type="OrthoDB" id="9882183at2"/>
<protein>
    <submittedName>
        <fullName evidence="2">Uncharacterized protein</fullName>
    </submittedName>
</protein>
<comment type="caution">
    <text evidence="2">The sequence shown here is derived from an EMBL/GenBank/DDBJ whole genome shotgun (WGS) entry which is preliminary data.</text>
</comment>
<gene>
    <name evidence="2" type="ORF">APR42_07715</name>
</gene>
<organism evidence="2 3">
    <name type="scientific">Salegentibacter mishustinae</name>
    <dbReference type="NCBI Taxonomy" id="270918"/>
    <lineage>
        <taxon>Bacteria</taxon>
        <taxon>Pseudomonadati</taxon>
        <taxon>Bacteroidota</taxon>
        <taxon>Flavobacteriia</taxon>
        <taxon>Flavobacteriales</taxon>
        <taxon>Flavobacteriaceae</taxon>
        <taxon>Salegentibacter</taxon>
    </lineage>
</organism>
<name>A0A0Q9ZGA0_9FLAO</name>
<sequence>MSIDLVDFLDNFYFNFSFETLKKYLISKKSKKWEYLSEDEYGSYVEGYQQYLFEEIERNKFLIDNHNSKLEKIATLEEECDKRKENINILRKEIREIEDEILSLKDELNVPYY</sequence>
<dbReference type="AlphaFoldDB" id="A0A0Q9ZGA0"/>
<reference evidence="2" key="1">
    <citation type="submission" date="2015-10" db="EMBL/GenBank/DDBJ databases">
        <title>Draft genome sequence of Salegentibacter mishustinae KCTC 12263.</title>
        <authorList>
            <person name="Lin W."/>
            <person name="Zheng Q."/>
        </authorList>
    </citation>
    <scope>NUCLEOTIDE SEQUENCE [LARGE SCALE GENOMIC DNA]</scope>
    <source>
        <strain evidence="2">KCTC 12263</strain>
    </source>
</reference>
<dbReference type="STRING" id="270918.APR42_07715"/>
<accession>A0A0Q9ZGA0</accession>
<dbReference type="EMBL" id="LKTP01000023">
    <property type="protein sequence ID" value="KRG28650.1"/>
    <property type="molecule type" value="Genomic_DNA"/>
</dbReference>
<evidence type="ECO:0000313" key="2">
    <source>
        <dbReference type="EMBL" id="KRG28650.1"/>
    </source>
</evidence>
<keyword evidence="3" id="KW-1185">Reference proteome</keyword>
<dbReference type="Proteomes" id="UP000051643">
    <property type="component" value="Unassembled WGS sequence"/>
</dbReference>